<proteinExistence type="predicted"/>
<reference evidence="2" key="1">
    <citation type="journal article" date="2020" name="Nature">
        <title>Giant virus diversity and host interactions through global metagenomics.</title>
        <authorList>
            <person name="Schulz F."/>
            <person name="Roux S."/>
            <person name="Paez-Espino D."/>
            <person name="Jungbluth S."/>
            <person name="Walsh D.A."/>
            <person name="Denef V.J."/>
            <person name="McMahon K.D."/>
            <person name="Konstantinidis K.T."/>
            <person name="Eloe-Fadrosh E.A."/>
            <person name="Kyrpides N.C."/>
            <person name="Woyke T."/>
        </authorList>
    </citation>
    <scope>NUCLEOTIDE SEQUENCE</scope>
    <source>
        <strain evidence="2">GVMAG-S-1017745-26</strain>
    </source>
</reference>
<evidence type="ECO:0000256" key="1">
    <source>
        <dbReference type="SAM" id="Phobius"/>
    </source>
</evidence>
<feature type="transmembrane region" description="Helical" evidence="1">
    <location>
        <begin position="312"/>
        <end position="334"/>
    </location>
</feature>
<organism evidence="2">
    <name type="scientific">viral metagenome</name>
    <dbReference type="NCBI Taxonomy" id="1070528"/>
    <lineage>
        <taxon>unclassified sequences</taxon>
        <taxon>metagenomes</taxon>
        <taxon>organismal metagenomes</taxon>
    </lineage>
</organism>
<protein>
    <submittedName>
        <fullName evidence="2">Uncharacterized protein</fullName>
    </submittedName>
</protein>
<accession>A0A6C0LYP1</accession>
<keyword evidence="1" id="KW-0472">Membrane</keyword>
<dbReference type="AlphaFoldDB" id="A0A6C0LYP1"/>
<dbReference type="EMBL" id="MN740584">
    <property type="protein sequence ID" value="QHU35148.1"/>
    <property type="molecule type" value="Genomic_DNA"/>
</dbReference>
<evidence type="ECO:0000313" key="2">
    <source>
        <dbReference type="EMBL" id="QHU35148.1"/>
    </source>
</evidence>
<name>A0A6C0LYP1_9ZZZZ</name>
<sequence>MSGYAMIASWVAYALRNQSKCAEYPEQCEAIAKYDKAKHKFSQNQIKDGLKQYKKEVTLFKDRMNKKEWKNIYPINNHDYNYENVIRNNYNPFVLGITNKPTVGNLIDGSKNLTDLMDVMLEKPLPDNGHVSGKTDLINSPGIKNKIKQIKDNYRKVPLPYPSFKTDYPESKYPTTGKHAASYFIKTGTCSTKINNESICKNRGYNWVKNKMNLGKESKFFTKVDRKKTQQAKKRVTGSCFKPRFSYINNHAKGFQNFKGLSPAFYNDVMSLTPEKLGAIMAGNTVDGSGMVPCPEGFHNYQHHIKNKSYSILFLLSTIVIIIMFLFLLSRFVYN</sequence>
<keyword evidence="1" id="KW-1133">Transmembrane helix</keyword>
<keyword evidence="1" id="KW-0812">Transmembrane</keyword>